<accession>A0ACB9W7R5</accession>
<reference evidence="1" key="1">
    <citation type="submission" date="2022-05" db="EMBL/GenBank/DDBJ databases">
        <title>Chromosome-level genome of Chaenocephalus aceratus.</title>
        <authorList>
            <person name="Park H."/>
        </authorList>
    </citation>
    <scope>NUCLEOTIDE SEQUENCE</scope>
    <source>
        <strain evidence="1">KU_202001</strain>
    </source>
</reference>
<evidence type="ECO:0000313" key="2">
    <source>
        <dbReference type="Proteomes" id="UP001057452"/>
    </source>
</evidence>
<sequence>NGSIVNIMNIGFASTSVPNATQIGNILADVASSITAFNIEPAANFVGWRT</sequence>
<comment type="caution">
    <text evidence="1">The sequence shown here is derived from an EMBL/GenBank/DDBJ whole genome shotgun (WGS) entry which is preliminary data.</text>
</comment>
<dbReference type="Proteomes" id="UP001057452">
    <property type="component" value="Chromosome 18"/>
</dbReference>
<feature type="non-terminal residue" evidence="1">
    <location>
        <position position="1"/>
    </location>
</feature>
<dbReference type="EMBL" id="CM043802">
    <property type="protein sequence ID" value="KAI4808507.1"/>
    <property type="molecule type" value="Genomic_DNA"/>
</dbReference>
<organism evidence="1 2">
    <name type="scientific">Chaenocephalus aceratus</name>
    <name type="common">Blackfin icefish</name>
    <name type="synonym">Chaenichthys aceratus</name>
    <dbReference type="NCBI Taxonomy" id="36190"/>
    <lineage>
        <taxon>Eukaryota</taxon>
        <taxon>Metazoa</taxon>
        <taxon>Chordata</taxon>
        <taxon>Craniata</taxon>
        <taxon>Vertebrata</taxon>
        <taxon>Euteleostomi</taxon>
        <taxon>Actinopterygii</taxon>
        <taxon>Neopterygii</taxon>
        <taxon>Teleostei</taxon>
        <taxon>Neoteleostei</taxon>
        <taxon>Acanthomorphata</taxon>
        <taxon>Eupercaria</taxon>
        <taxon>Perciformes</taxon>
        <taxon>Notothenioidei</taxon>
        <taxon>Channichthyidae</taxon>
        <taxon>Chaenocephalus</taxon>
    </lineage>
</organism>
<name>A0ACB9W7R5_CHAAC</name>
<gene>
    <name evidence="1" type="ORF">KUCAC02_000564</name>
</gene>
<keyword evidence="2" id="KW-1185">Reference proteome</keyword>
<protein>
    <submittedName>
        <fullName evidence="1">Uncharacterized protein</fullName>
    </submittedName>
</protein>
<feature type="non-terminal residue" evidence="1">
    <location>
        <position position="50"/>
    </location>
</feature>
<evidence type="ECO:0000313" key="1">
    <source>
        <dbReference type="EMBL" id="KAI4808507.1"/>
    </source>
</evidence>
<proteinExistence type="predicted"/>